<reference evidence="1 2" key="1">
    <citation type="journal article" date="2021" name="Nat. Plants">
        <title>The Taxus genome provides insights into paclitaxel biosynthesis.</title>
        <authorList>
            <person name="Xiong X."/>
            <person name="Gou J."/>
            <person name="Liao Q."/>
            <person name="Li Y."/>
            <person name="Zhou Q."/>
            <person name="Bi G."/>
            <person name="Li C."/>
            <person name="Du R."/>
            <person name="Wang X."/>
            <person name="Sun T."/>
            <person name="Guo L."/>
            <person name="Liang H."/>
            <person name="Lu P."/>
            <person name="Wu Y."/>
            <person name="Zhang Z."/>
            <person name="Ro D.K."/>
            <person name="Shang Y."/>
            <person name="Huang S."/>
            <person name="Yan J."/>
        </authorList>
    </citation>
    <scope>NUCLEOTIDE SEQUENCE [LARGE SCALE GENOMIC DNA]</scope>
    <source>
        <strain evidence="1">Ta-2019</strain>
    </source>
</reference>
<sequence length="140" mass="15886">VLAIHYTPVSRGVVQLDGIVVRTIGIIKGLQLTIHECPKFSFTQDISVIDLPPLFSICVSRDFTAKMGGYLLADWSHMILSTRYRNKVTIRAEQMFHNHVESYTTSPINGNYTIHDLEEEDVDHKPTTLVEEVPDTMLDE</sequence>
<comment type="caution">
    <text evidence="1">The sequence shown here is derived from an EMBL/GenBank/DDBJ whole genome shotgun (WGS) entry which is preliminary data.</text>
</comment>
<accession>A0AA38CG55</accession>
<gene>
    <name evidence="1" type="ORF">KI387_028686</name>
</gene>
<organism evidence="1 2">
    <name type="scientific">Taxus chinensis</name>
    <name type="common">Chinese yew</name>
    <name type="synonym">Taxus wallichiana var. chinensis</name>
    <dbReference type="NCBI Taxonomy" id="29808"/>
    <lineage>
        <taxon>Eukaryota</taxon>
        <taxon>Viridiplantae</taxon>
        <taxon>Streptophyta</taxon>
        <taxon>Embryophyta</taxon>
        <taxon>Tracheophyta</taxon>
        <taxon>Spermatophyta</taxon>
        <taxon>Pinopsida</taxon>
        <taxon>Pinidae</taxon>
        <taxon>Conifers II</taxon>
        <taxon>Cupressales</taxon>
        <taxon>Taxaceae</taxon>
        <taxon>Taxus</taxon>
    </lineage>
</organism>
<evidence type="ECO:0000313" key="2">
    <source>
        <dbReference type="Proteomes" id="UP000824469"/>
    </source>
</evidence>
<feature type="non-terminal residue" evidence="1">
    <location>
        <position position="1"/>
    </location>
</feature>
<proteinExistence type="predicted"/>
<dbReference type="AlphaFoldDB" id="A0AA38CG55"/>
<dbReference type="Proteomes" id="UP000824469">
    <property type="component" value="Unassembled WGS sequence"/>
</dbReference>
<protein>
    <submittedName>
        <fullName evidence="1">Uncharacterized protein</fullName>
    </submittedName>
</protein>
<name>A0AA38CG55_TAXCH</name>
<keyword evidence="2" id="KW-1185">Reference proteome</keyword>
<feature type="non-terminal residue" evidence="1">
    <location>
        <position position="140"/>
    </location>
</feature>
<evidence type="ECO:0000313" key="1">
    <source>
        <dbReference type="EMBL" id="KAH9297004.1"/>
    </source>
</evidence>
<dbReference type="EMBL" id="JAHRHJ020000010">
    <property type="protein sequence ID" value="KAH9297004.1"/>
    <property type="molecule type" value="Genomic_DNA"/>
</dbReference>